<feature type="region of interest" description="Disordered" evidence="24">
    <location>
        <begin position="2250"/>
        <end position="2272"/>
    </location>
</feature>
<proteinExistence type="inferred from homology"/>
<evidence type="ECO:0000259" key="26">
    <source>
        <dbReference type="PROSITE" id="PS50199"/>
    </source>
</evidence>
<dbReference type="GO" id="GO:0015031">
    <property type="term" value="P:protein transport"/>
    <property type="evidence" value="ECO:0007669"/>
    <property type="project" value="UniProtKB-KW"/>
</dbReference>
<feature type="compositionally biased region" description="Polar residues" evidence="24">
    <location>
        <begin position="1761"/>
        <end position="1770"/>
    </location>
</feature>
<feature type="compositionally biased region" description="Polar residues" evidence="24">
    <location>
        <begin position="1897"/>
        <end position="1906"/>
    </location>
</feature>
<dbReference type="SMART" id="SM00547">
    <property type="entry name" value="ZnF_RBZ"/>
    <property type="match status" value="1"/>
</dbReference>
<organism evidence="27 28">
    <name type="scientific">Rhynocoris fuscipes</name>
    <dbReference type="NCBI Taxonomy" id="488301"/>
    <lineage>
        <taxon>Eukaryota</taxon>
        <taxon>Metazoa</taxon>
        <taxon>Ecdysozoa</taxon>
        <taxon>Arthropoda</taxon>
        <taxon>Hexapoda</taxon>
        <taxon>Insecta</taxon>
        <taxon>Pterygota</taxon>
        <taxon>Neoptera</taxon>
        <taxon>Paraneoptera</taxon>
        <taxon>Hemiptera</taxon>
        <taxon>Heteroptera</taxon>
        <taxon>Panheteroptera</taxon>
        <taxon>Cimicomorpha</taxon>
        <taxon>Reduviidae</taxon>
        <taxon>Harpactorinae</taxon>
        <taxon>Harpactorini</taxon>
        <taxon>Rhynocoris</taxon>
    </lineage>
</organism>
<evidence type="ECO:0000259" key="25">
    <source>
        <dbReference type="PROSITE" id="PS50196"/>
    </source>
</evidence>
<feature type="compositionally biased region" description="Low complexity" evidence="24">
    <location>
        <begin position="1748"/>
        <end position="1760"/>
    </location>
</feature>
<keyword evidence="14" id="KW-0906">Nuclear pore complex</keyword>
<feature type="domain" description="RanBD1" evidence="25">
    <location>
        <begin position="1571"/>
        <end position="1709"/>
    </location>
</feature>
<dbReference type="GO" id="GO:0005737">
    <property type="term" value="C:cytoplasm"/>
    <property type="evidence" value="ECO:0007669"/>
    <property type="project" value="TreeGrafter"/>
</dbReference>
<feature type="compositionally biased region" description="Low complexity" evidence="24">
    <location>
        <begin position="1729"/>
        <end position="1738"/>
    </location>
</feature>
<dbReference type="SUPFAM" id="SSF50729">
    <property type="entry name" value="PH domain-like"/>
    <property type="match status" value="4"/>
</dbReference>
<feature type="region of interest" description="Disordered" evidence="24">
    <location>
        <begin position="2057"/>
        <end position="2079"/>
    </location>
</feature>
<feature type="compositionally biased region" description="Polar residues" evidence="24">
    <location>
        <begin position="2173"/>
        <end position="2185"/>
    </location>
</feature>
<evidence type="ECO:0000256" key="19">
    <source>
        <dbReference type="ARBA" id="ARBA00078197"/>
    </source>
</evidence>
<dbReference type="GO" id="GO:0003677">
    <property type="term" value="F:DNA binding"/>
    <property type="evidence" value="ECO:0007669"/>
    <property type="project" value="UniProtKB-KW"/>
</dbReference>
<keyword evidence="23" id="KW-0175">Coiled coil</keyword>
<evidence type="ECO:0000256" key="23">
    <source>
        <dbReference type="SAM" id="Coils"/>
    </source>
</evidence>
<keyword evidence="16" id="KW-0539">Nucleus</keyword>
<evidence type="ECO:0000256" key="9">
    <source>
        <dbReference type="ARBA" id="ARBA00022816"/>
    </source>
</evidence>
<dbReference type="InterPro" id="IPR001876">
    <property type="entry name" value="Znf_RanBP2"/>
</dbReference>
<evidence type="ECO:0000256" key="12">
    <source>
        <dbReference type="ARBA" id="ARBA00023010"/>
    </source>
</evidence>
<evidence type="ECO:0000256" key="18">
    <source>
        <dbReference type="ARBA" id="ARBA00068609"/>
    </source>
</evidence>
<feature type="domain" description="RanBP2-type" evidence="26">
    <location>
        <begin position="1774"/>
        <end position="1803"/>
    </location>
</feature>
<dbReference type="GO" id="GO:0031965">
    <property type="term" value="C:nuclear membrane"/>
    <property type="evidence" value="ECO:0007669"/>
    <property type="project" value="UniProtKB-SubCell"/>
</dbReference>
<dbReference type="Gene3D" id="2.30.29.30">
    <property type="entry name" value="Pleckstrin-homology domain (PH domain)/Phosphotyrosine-binding domain (PTB)"/>
    <property type="match status" value="4"/>
</dbReference>
<feature type="compositionally biased region" description="Polar residues" evidence="24">
    <location>
        <begin position="2202"/>
        <end position="2212"/>
    </location>
</feature>
<feature type="compositionally biased region" description="Polar residues" evidence="24">
    <location>
        <begin position="2371"/>
        <end position="2385"/>
    </location>
</feature>
<feature type="coiled-coil region" evidence="23">
    <location>
        <begin position="881"/>
        <end position="908"/>
    </location>
</feature>
<evidence type="ECO:0000256" key="4">
    <source>
        <dbReference type="ARBA" id="ARBA00022448"/>
    </source>
</evidence>
<dbReference type="PANTHER" id="PTHR23138:SF87">
    <property type="entry name" value="E3 SUMO-PROTEIN LIGASE RANBP2"/>
    <property type="match status" value="1"/>
</dbReference>
<feature type="repeat" description="TPR" evidence="22">
    <location>
        <begin position="60"/>
        <end position="93"/>
    </location>
</feature>
<evidence type="ECO:0000256" key="3">
    <source>
        <dbReference type="ARBA" id="ARBA00004567"/>
    </source>
</evidence>
<dbReference type="Pfam" id="PF00638">
    <property type="entry name" value="Ran_BP1"/>
    <property type="match status" value="4"/>
</dbReference>
<evidence type="ECO:0000256" key="21">
    <source>
        <dbReference type="PROSITE-ProRule" id="PRU00322"/>
    </source>
</evidence>
<feature type="region of interest" description="Disordered" evidence="24">
    <location>
        <begin position="1897"/>
        <end position="1923"/>
    </location>
</feature>
<feature type="region of interest" description="Disordered" evidence="24">
    <location>
        <begin position="2284"/>
        <end position="2400"/>
    </location>
</feature>
<reference evidence="27 28" key="1">
    <citation type="submission" date="2022-12" db="EMBL/GenBank/DDBJ databases">
        <title>Chromosome-level genome assembly of true bugs.</title>
        <authorList>
            <person name="Ma L."/>
            <person name="Li H."/>
        </authorList>
    </citation>
    <scope>NUCLEOTIDE SEQUENCE [LARGE SCALE GENOMIC DNA]</scope>
    <source>
        <strain evidence="27">Lab_2022b</strain>
    </source>
</reference>
<feature type="compositionally biased region" description="Polar residues" evidence="24">
    <location>
        <begin position="1077"/>
        <end position="1095"/>
    </location>
</feature>
<keyword evidence="12" id="KW-0811">Translocation</keyword>
<evidence type="ECO:0000313" key="27">
    <source>
        <dbReference type="EMBL" id="KAK9512906.1"/>
    </source>
</evidence>
<dbReference type="InterPro" id="IPR045255">
    <property type="entry name" value="RanBP1-like"/>
</dbReference>
<protein>
    <recommendedName>
        <fullName evidence="18">Nuclear pore complex protein Nup153</fullName>
    </recommendedName>
    <alternativeName>
        <fullName evidence="20">153 kDa nucleoporin</fullName>
    </alternativeName>
    <alternativeName>
        <fullName evidence="19">Nucleoporin Nup153</fullName>
    </alternativeName>
</protein>
<keyword evidence="4" id="KW-0813">Transport</keyword>
<evidence type="ECO:0000256" key="14">
    <source>
        <dbReference type="ARBA" id="ARBA00023132"/>
    </source>
</evidence>
<evidence type="ECO:0000256" key="7">
    <source>
        <dbReference type="ARBA" id="ARBA00022737"/>
    </source>
</evidence>
<feature type="domain" description="RanBD1" evidence="25">
    <location>
        <begin position="1195"/>
        <end position="1337"/>
    </location>
</feature>
<gene>
    <name evidence="27" type="ORF">O3M35_001217</name>
</gene>
<feature type="region of interest" description="Disordered" evidence="24">
    <location>
        <begin position="2145"/>
        <end position="2214"/>
    </location>
</feature>
<feature type="region of interest" description="Disordered" evidence="24">
    <location>
        <begin position="1077"/>
        <end position="1098"/>
    </location>
</feature>
<evidence type="ECO:0000256" key="11">
    <source>
        <dbReference type="ARBA" id="ARBA00022927"/>
    </source>
</evidence>
<feature type="compositionally biased region" description="Polar residues" evidence="24">
    <location>
        <begin position="1707"/>
        <end position="1723"/>
    </location>
</feature>
<keyword evidence="9" id="KW-0509">mRNA transport</keyword>
<keyword evidence="13" id="KW-0238">DNA-binding</keyword>
<keyword evidence="28" id="KW-1185">Reference proteome</keyword>
<feature type="compositionally biased region" description="Basic and acidic residues" evidence="24">
    <location>
        <begin position="2186"/>
        <end position="2201"/>
    </location>
</feature>
<feature type="compositionally biased region" description="Basic and acidic residues" evidence="24">
    <location>
        <begin position="2066"/>
        <end position="2077"/>
    </location>
</feature>
<keyword evidence="22" id="KW-0802">TPR repeat</keyword>
<dbReference type="FunFam" id="4.10.1060.10:FF:000001">
    <property type="entry name" value="Nuclear pore complex protein Nup153"/>
    <property type="match status" value="1"/>
</dbReference>
<evidence type="ECO:0000256" key="24">
    <source>
        <dbReference type="SAM" id="MobiDB-lite"/>
    </source>
</evidence>
<dbReference type="Proteomes" id="UP001461498">
    <property type="component" value="Unassembled WGS sequence"/>
</dbReference>
<dbReference type="InterPro" id="IPR011990">
    <property type="entry name" value="TPR-like_helical_dom_sf"/>
</dbReference>
<keyword evidence="6" id="KW-0479">Metal-binding</keyword>
<dbReference type="InterPro" id="IPR000156">
    <property type="entry name" value="Ran_bind_dom"/>
</dbReference>
<evidence type="ECO:0000256" key="6">
    <source>
        <dbReference type="ARBA" id="ARBA00022723"/>
    </source>
</evidence>
<dbReference type="FunFam" id="2.30.29.30:FF:000018">
    <property type="entry name" value="E3 SUMO-protein ligase RanBP2"/>
    <property type="match status" value="3"/>
</dbReference>
<comment type="caution">
    <text evidence="27">The sequence shown here is derived from an EMBL/GenBank/DDBJ whole genome shotgun (WGS) entry which is preliminary data.</text>
</comment>
<evidence type="ECO:0000256" key="22">
    <source>
        <dbReference type="PROSITE-ProRule" id="PRU00339"/>
    </source>
</evidence>
<dbReference type="InterPro" id="IPR011993">
    <property type="entry name" value="PH-like_dom_sf"/>
</dbReference>
<evidence type="ECO:0000256" key="2">
    <source>
        <dbReference type="ARBA" id="ARBA00004126"/>
    </source>
</evidence>
<keyword evidence="7" id="KW-0677">Repeat</keyword>
<keyword evidence="5" id="KW-0597">Phosphoprotein</keyword>
<keyword evidence="11" id="KW-0653">Protein transport</keyword>
<dbReference type="PROSITE" id="PS50196">
    <property type="entry name" value="RANBD1"/>
    <property type="match status" value="4"/>
</dbReference>
<evidence type="ECO:0000313" key="28">
    <source>
        <dbReference type="Proteomes" id="UP001461498"/>
    </source>
</evidence>
<dbReference type="PROSITE" id="PS01358">
    <property type="entry name" value="ZF_RANBP2_1"/>
    <property type="match status" value="1"/>
</dbReference>
<feature type="region of interest" description="Disordered" evidence="24">
    <location>
        <begin position="1707"/>
        <end position="1770"/>
    </location>
</feature>
<feature type="region of interest" description="Disordered" evidence="24">
    <location>
        <begin position="1122"/>
        <end position="1203"/>
    </location>
</feature>
<dbReference type="FunFam" id="1.25.40.10:FF:000582">
    <property type="entry name" value="E3 SUMO-protein ligase RanBP2"/>
    <property type="match status" value="1"/>
</dbReference>
<dbReference type="CDD" id="cd00835">
    <property type="entry name" value="RanBD_family"/>
    <property type="match status" value="2"/>
</dbReference>
<evidence type="ECO:0000256" key="5">
    <source>
        <dbReference type="ARBA" id="ARBA00022553"/>
    </source>
</evidence>
<feature type="region of interest" description="Disordered" evidence="24">
    <location>
        <begin position="2434"/>
        <end position="2467"/>
    </location>
</feature>
<dbReference type="GO" id="GO:0005643">
    <property type="term" value="C:nuclear pore"/>
    <property type="evidence" value="ECO:0007669"/>
    <property type="project" value="UniProtKB-SubCell"/>
</dbReference>
<evidence type="ECO:0000256" key="20">
    <source>
        <dbReference type="ARBA" id="ARBA00079437"/>
    </source>
</evidence>
<feature type="compositionally biased region" description="Low complexity" evidence="24">
    <location>
        <begin position="1122"/>
        <end position="1162"/>
    </location>
</feature>
<evidence type="ECO:0000256" key="8">
    <source>
        <dbReference type="ARBA" id="ARBA00022771"/>
    </source>
</evidence>
<feature type="compositionally biased region" description="Basic and acidic residues" evidence="24">
    <location>
        <begin position="1907"/>
        <end position="1918"/>
    </location>
</feature>
<evidence type="ECO:0000256" key="16">
    <source>
        <dbReference type="ARBA" id="ARBA00023242"/>
    </source>
</evidence>
<dbReference type="PROSITE" id="PS50199">
    <property type="entry name" value="ZF_RANBP2_2"/>
    <property type="match status" value="1"/>
</dbReference>
<keyword evidence="10" id="KW-0862">Zinc</keyword>
<dbReference type="Gene3D" id="4.10.1060.10">
    <property type="entry name" value="Zinc finger, RanBP2-type"/>
    <property type="match status" value="1"/>
</dbReference>
<dbReference type="PROSITE" id="PS50005">
    <property type="entry name" value="TPR"/>
    <property type="match status" value="1"/>
</dbReference>
<dbReference type="InterPro" id="IPR019734">
    <property type="entry name" value="TPR_rpt"/>
</dbReference>
<feature type="compositionally biased region" description="Polar residues" evidence="24">
    <location>
        <begin position="2332"/>
        <end position="2363"/>
    </location>
</feature>
<dbReference type="GO" id="GO:0005096">
    <property type="term" value="F:GTPase activator activity"/>
    <property type="evidence" value="ECO:0007669"/>
    <property type="project" value="TreeGrafter"/>
</dbReference>
<dbReference type="Gene3D" id="1.25.40.10">
    <property type="entry name" value="Tetratricopeptide repeat domain"/>
    <property type="match status" value="1"/>
</dbReference>
<dbReference type="GO" id="GO:0008270">
    <property type="term" value="F:zinc ion binding"/>
    <property type="evidence" value="ECO:0007669"/>
    <property type="project" value="UniProtKB-KW"/>
</dbReference>
<evidence type="ECO:0000256" key="17">
    <source>
        <dbReference type="ARBA" id="ARBA00060842"/>
    </source>
</evidence>
<keyword evidence="8 21" id="KW-0863">Zinc-finger</keyword>
<dbReference type="SMART" id="SM00160">
    <property type="entry name" value="RanBD"/>
    <property type="match status" value="4"/>
</dbReference>
<feature type="domain" description="RanBD1" evidence="25">
    <location>
        <begin position="2469"/>
        <end position="2607"/>
    </location>
</feature>
<comment type="subcellular location">
    <subcellularLocation>
        <location evidence="2">Nucleus membrane</location>
    </subcellularLocation>
    <subcellularLocation>
        <location evidence="3">Nucleus</location>
        <location evidence="3">Nuclear pore complex</location>
    </subcellularLocation>
</comment>
<evidence type="ECO:0000256" key="10">
    <source>
        <dbReference type="ARBA" id="ARBA00022833"/>
    </source>
</evidence>
<feature type="compositionally biased region" description="Basic and acidic residues" evidence="24">
    <location>
        <begin position="2145"/>
        <end position="2165"/>
    </location>
</feature>
<evidence type="ECO:0000256" key="15">
    <source>
        <dbReference type="ARBA" id="ARBA00023136"/>
    </source>
</evidence>
<feature type="domain" description="RanBD1" evidence="25">
    <location>
        <begin position="1930"/>
        <end position="2064"/>
    </location>
</feature>
<dbReference type="EMBL" id="JAPXFL010000001">
    <property type="protein sequence ID" value="KAK9512906.1"/>
    <property type="molecule type" value="Genomic_DNA"/>
</dbReference>
<keyword evidence="15" id="KW-0472">Membrane</keyword>
<comment type="cofactor">
    <cofactor evidence="1">
        <name>Zn(2+)</name>
        <dbReference type="ChEBI" id="CHEBI:29105"/>
    </cofactor>
</comment>
<dbReference type="PANTHER" id="PTHR23138">
    <property type="entry name" value="RAN BINDING PROTEIN"/>
    <property type="match status" value="1"/>
</dbReference>
<sequence>MFRRKSDVDKHVKDLLRKVKNEHERNLRCYHIASMYYKAQDYESAKKYVSMYLSVRDDSSLAHKLLGQCYEGLNLKDKALSAYRRSLELEANQAELILKICELLCDKNVTFDPIMARYWADRASSLFPHDPSVFMLKEKLLTADDNIASNDLENLLHSELKARPTDVSVRIKLLNLYVDSNRTEQALKHAFDVEARQAHTTNLSWYQCLHHICEVYHKEFPSKCDWEFYIHWMSAIDRVCSLSLSEILQGSDLTGSTEIIYNLDQILFRANSTVLNPSEFYKEFIKYIGAQLMFHITILLLKRAKKQGNGLWKETKRMIVPLLLMATLETPDLGALRNIDVKETHQKLLKTWINHSRCRIVQAGQMLLSLVKEVQSEKVFLEKVFHFTVNNWKQQIFQKVFSSIEDLNHSSSYFLTSNLSIPQKIPSQHNFKPSIFVSNFESVYVGSLHHLVWLGIQCLQNSNSIVKCKIAPSFRTTYFKNLQFTISSLNNVGVETLNQLDIDSFLYATVFCAGLTLEDQKVNGYFPPDKPLILPADISVPLCTMEQSKWWKGACSITKSGADSLSQAKNAMSELRHLLQRGLEIVRGENIPLPLIINLARTFSHRAADSDKLDEAEGCEARALHLWQIAIPQLERLSSGQSINKYQKTNKFFDFPAKDFEIHEINGLLEEARYFVGCHLMKLEKYEDAIESFKNLNSAQAAFQQALIYQTLAEQQMNGYRGEEVTSEMRCNQAVMAAKARDSLFRARDMVKDNHSHPYYNKIKDKLIEVDELLSRIEPEKNNSNLFSFGEKDNCNTDGNLSCESGGSPVLVASNSRANHTHRIHLTSTPNRHFDTKHRNNSADVVDILTMQQNTSQLKIQQVLEHLKLALEKIEGVIFEQRSQRNLIEELTNKFTNLEVETKNVLSDIKKEVKRPDLYNMIDDEEYTDEMLQYQHIHLNPSTNPYYQPQRNVQNSATVTYGPPAMPHYFSPRVDQMYQGNLGFYNQGALPFSDGQQLPDFLRTMQPKLPPSLSTPQGIASLQTSLGLAAAAAAAGAPAPPVGGLNSLNRLPSTSFHAGPSLVETNRIPSNVVITTSDTLPKSAPSVQPTLSVTIPPQHRLGDVSSAAASAGAPHQFQIHLPQQSAQQQLQQQQHLQLHHQQQQQQQQLQQHQTRPQPQLEQSQNMQKSVSEVESEDEAATSESTNLDYDSTSDSHHQAVSVPKESLFEVRNTSMAASSVDSGAEQEEVMFVGRAKLLRFVDKNWKEKGTGDLKILKDKSNNKARILMRREKVHKVCANHFLTPDMELFSMQPSTGTAWCWSANDFSDGAMVTEKFCAKFKSVEDGQRFKEVFDKVKTGSSVFPAKESSTASTLTGITQKPVTTSSISTTNSSLFTSTVSTTTQSTNWFTSTSSTSTAPNKINAGGFTFLSPPKFQVPEEQKVSKPVETKKTESPFANLNFSAMNQTSSSNASGTGFSLCPATTNSYFSQIDKNAISSTPATNTKSSPFSTSQSSFMGGTSMFSFQGSKLFGDNVSSLANQSTNDINKFPSPFQGAGSKIFGDNDSTAKASVKTDGDGTQNTEDDFESTAVFEPVVPLPELVQVVSGEEGETVLFEERAKLYRFCKETKQWKERGIGKMKILKNEETGVVRLVMRREQVFKVCCNHRLTKDIVLSPSTTSDRSYSWAAKDFSEENSDGVNEIFTLKLKNQEQALAFKEAFEKAQANLADSSPQKAKEQSSVSPAPNKDSSSSFTSFSFGIPQVTPQKSTTTNHTSVTNTTQEKQPSLSSLIQRPAGSWTCDSCYVCNKAEDTVCVACNSSKSGPAGGFSYNSTKFESSGIFGGNLAGSTTTSDNQFNLTPQKPGTSGSFVFGFGINTKDTTSEEASKGPKPVFNFGVPSSLDSQTAKSTFTFKLNKPTTLATTSSPQKRESGSEHGDSDNEACNEESDAYFQPVIPLPEKITVVTGEEDETVLYSHRAKLFRYDSVAKEWKERGLGDIKILQHNVNGKVRLLLRREPIFKISLNHFLTPDIVMKKKDDRSWIWFAQDFASGEVIREQFAIRFKTPDIAQEFKEAVENAQKNNNKPPVKEKVTESSNEKDDDVEILYEQKVSDELRKKAESLMLPSNFYSYLYAKPCSGCAGCKNEDDDDEITITKTDDIKKIESTKDNESIKKSEDSSSTKKEANRSILRQPLLSSVQTSNVTKSESPKPVKTESPEKQKSDTTGQIGSTGKENIVSRGFFTQPSFTNTSSPFTPSIFGGSSVETSQRSIFGGASTFTPEAGKSSAPSIFGGTAELKPNQTLFFGGTPSEGIATNASTPKFMFGGGDSGNGDQAKPNQSQLSGATAKEPENQSHTSIFGGNMPSFSSLSNTTSPFGQNQTAPQSFFGLGSDSGNGNQAKPQQPQLSGGARSSEPDGLPLSTNNMVSFSALSSMRPAQAFVNATDNANVKWEGAGSTVFGGRSKLPETKNVNTSVGSDDGNDEAPEHDPHFEPIIALPDLIDLKTGEEDEHLLFNERAKLYRFDSKAREWKERGVGQMKILKHKENNVYRLLMRREIVHKVVCNQRITPDIDLKPLNRSDQAFCWSAMNMAQEYEQPIMENLSVKFKNKELASAFKKHIDDAIKEIKGN</sequence>
<dbReference type="GO" id="GO:0051028">
    <property type="term" value="P:mRNA transport"/>
    <property type="evidence" value="ECO:0007669"/>
    <property type="project" value="UniProtKB-KW"/>
</dbReference>
<dbReference type="SUPFAM" id="SSF48452">
    <property type="entry name" value="TPR-like"/>
    <property type="match status" value="1"/>
</dbReference>
<comment type="similarity">
    <text evidence="17">Belongs to the NUP153 family.</text>
</comment>
<accession>A0AAW1DQF0</accession>
<name>A0AAW1DQF0_9HEMI</name>
<evidence type="ECO:0000256" key="13">
    <source>
        <dbReference type="ARBA" id="ARBA00023125"/>
    </source>
</evidence>
<evidence type="ECO:0000256" key="1">
    <source>
        <dbReference type="ARBA" id="ARBA00001947"/>
    </source>
</evidence>
<dbReference type="SMART" id="SM00028">
    <property type="entry name" value="TPR"/>
    <property type="match status" value="3"/>
</dbReference>
<feature type="region of interest" description="Disordered" evidence="24">
    <location>
        <begin position="1542"/>
        <end position="1564"/>
    </location>
</feature>
<dbReference type="Pfam" id="PF00641">
    <property type="entry name" value="Zn_ribbon_RanBP"/>
    <property type="match status" value="1"/>
</dbReference>